<dbReference type="EMBL" id="MT663537">
    <property type="protein sequence ID" value="QOI90463.1"/>
    <property type="molecule type" value="Genomic_DNA"/>
</dbReference>
<organism evidence="1">
    <name type="scientific">Pyramimonas orientalis virus</name>
    <name type="common">PoV01</name>
    <dbReference type="NCBI Taxonomy" id="455367"/>
    <lineage>
        <taxon>Viruses</taxon>
        <taxon>Varidnaviria</taxon>
        <taxon>Bamfordvirae</taxon>
        <taxon>Nucleocytoviricota</taxon>
        <taxon>Megaviricetes</taxon>
        <taxon>Imitervirales</taxon>
        <taxon>Allomimiviridae</taxon>
        <taxon>Heliosvirus</taxon>
        <taxon>Heliosvirus raunefjordenense</taxon>
    </lineage>
</organism>
<organismHost>
    <name type="scientific">Pyramimonas plurioculata</name>
    <dbReference type="NCBI Taxonomy" id="36893"/>
</organismHost>
<evidence type="ECO:0000313" key="1">
    <source>
        <dbReference type="EMBL" id="QOI90463.1"/>
    </source>
</evidence>
<name>A0A7M3UP10_POV01</name>
<accession>A0A7M3UP10</accession>
<gene>
    <name evidence="1" type="ORF">HWQ62_00327</name>
</gene>
<sequence>MKNFSIEYIKRNNNNVIVIIGGDHNVLINDLMKNSRPFGKSTIISNSVKYNEFEQSIIKSVHDNQMNLYRSLEYEEFSKDIYKHFLVLHNYITSPKQLNHNETKRMFMNSRCLQMSFIVSLKDPLPLKPTSRYNIDFVFIFQETDEVRRKQLYNYYATIIFDNFDSFCEAMDQMKEKTECLVIYNTAKKCNRSYYIYNVKIE</sequence>
<proteinExistence type="predicted"/>
<protein>
    <submittedName>
        <fullName evidence="1">Uncharacterized protein</fullName>
    </submittedName>
</protein>
<reference evidence="1" key="1">
    <citation type="submission" date="2020-06" db="EMBL/GenBank/DDBJ databases">
        <title>Lateral gene transfer of anion-conducting channel rhodopsins between green algae and giant viruses.</title>
        <authorList>
            <person name="Rozenberg A."/>
            <person name="Oppermann J."/>
            <person name="Wietek J."/>
            <person name="Fernandez Lahore R.G."/>
            <person name="Sandaa R.-A."/>
            <person name="Bratbak G."/>
            <person name="Hegemann P."/>
            <person name="Beja O."/>
        </authorList>
    </citation>
    <scope>NUCLEOTIDE SEQUENCE</scope>
    <source>
        <strain evidence="1">01B</strain>
    </source>
</reference>